<evidence type="ECO:0000256" key="1">
    <source>
        <dbReference type="SAM" id="Phobius"/>
    </source>
</evidence>
<evidence type="ECO:0000313" key="2">
    <source>
        <dbReference type="EMBL" id="GAA56385.1"/>
    </source>
</evidence>
<evidence type="ECO:0000313" key="3">
    <source>
        <dbReference type="Proteomes" id="UP000008909"/>
    </source>
</evidence>
<name>G7YTV5_CLOSI</name>
<protein>
    <submittedName>
        <fullName evidence="2">Uncharacterized protein</fullName>
    </submittedName>
</protein>
<keyword evidence="1" id="KW-0472">Membrane</keyword>
<feature type="transmembrane region" description="Helical" evidence="1">
    <location>
        <begin position="425"/>
        <end position="442"/>
    </location>
</feature>
<reference key="2">
    <citation type="submission" date="2011-10" db="EMBL/GenBank/DDBJ databases">
        <title>The genome and transcriptome sequence of Clonorchis sinensis provide insights into the carcinogenic liver fluke.</title>
        <authorList>
            <person name="Wang X."/>
            <person name="Huang Y."/>
            <person name="Chen W."/>
            <person name="Liu H."/>
            <person name="Guo L."/>
            <person name="Chen Y."/>
            <person name="Luo F."/>
            <person name="Zhou W."/>
            <person name="Sun J."/>
            <person name="Mao Q."/>
            <person name="Liang P."/>
            <person name="Zhou C."/>
            <person name="Tian Y."/>
            <person name="Men J."/>
            <person name="Lv X."/>
            <person name="Huang L."/>
            <person name="Zhou J."/>
            <person name="Hu Y."/>
            <person name="Li R."/>
            <person name="Zhang F."/>
            <person name="Lei H."/>
            <person name="Li X."/>
            <person name="Hu X."/>
            <person name="Liang C."/>
            <person name="Xu J."/>
            <person name="Wu Z."/>
            <person name="Yu X."/>
        </authorList>
    </citation>
    <scope>NUCLEOTIDE SEQUENCE</scope>
    <source>
        <strain>Henan</strain>
    </source>
</reference>
<organism evidence="2 3">
    <name type="scientific">Clonorchis sinensis</name>
    <name type="common">Chinese liver fluke</name>
    <dbReference type="NCBI Taxonomy" id="79923"/>
    <lineage>
        <taxon>Eukaryota</taxon>
        <taxon>Metazoa</taxon>
        <taxon>Spiralia</taxon>
        <taxon>Lophotrochozoa</taxon>
        <taxon>Platyhelminthes</taxon>
        <taxon>Trematoda</taxon>
        <taxon>Digenea</taxon>
        <taxon>Opisthorchiida</taxon>
        <taxon>Opisthorchiata</taxon>
        <taxon>Opisthorchiidae</taxon>
        <taxon>Clonorchis</taxon>
    </lineage>
</organism>
<accession>G7YTV5</accession>
<sequence length="479" mass="53127">MPANRKQIRRANYAAIQTLHHQRRKDAASAVPDGSWKDLYKEKLEAAMVELGRVGMKKDARKTKAMVNLGDKKYRATAVSVEPLCFAEKLITSLGPTDTVTYLGISFTFIGKGVFNRRQHLLKLLDEGCKGTRKMSLSPGITVFDELRAPTWTFFIKPDLMAVRWYSSLISVVLGYKHSGRRMNDREDLRCALIGPTTPNDCMHVDEVDRVPRSSPKSQGETNLGKRSFPEAAEIYGYLEYGSETWSLRTSKNLQYLTIDFFEALPESGRNTGALFKQADMSGSKVPALFSSAVSATVDDDGDNDNDVGVEQEYRTAAAVKEIFGNSPCEPVSVQKSKARKFMLAFDNGGVEMRYKRSDASAKHNPGQLSFYLTKDIIKTGEFATLARIVLVCSHAKYLLGTVIAGTVLAPLTAAITVAHYMERIHHTFALFLLINILHSSVSKLRLRTTRSKCGYNAAKRTLPTSGLSSLNLTKDLTI</sequence>
<keyword evidence="1" id="KW-1133">Transmembrane helix</keyword>
<dbReference type="AlphaFoldDB" id="G7YTV5"/>
<proteinExistence type="predicted"/>
<dbReference type="EMBL" id="DF144239">
    <property type="protein sequence ID" value="GAA56385.1"/>
    <property type="molecule type" value="Genomic_DNA"/>
</dbReference>
<keyword evidence="3" id="KW-1185">Reference proteome</keyword>
<keyword evidence="1" id="KW-0812">Transmembrane</keyword>
<feature type="transmembrane region" description="Helical" evidence="1">
    <location>
        <begin position="398"/>
        <end position="419"/>
    </location>
</feature>
<gene>
    <name evidence="2" type="ORF">CLF_110766</name>
</gene>
<dbReference type="Proteomes" id="UP000008909">
    <property type="component" value="Unassembled WGS sequence"/>
</dbReference>
<reference evidence="2" key="1">
    <citation type="journal article" date="2011" name="Genome Biol.">
        <title>The draft genome of the carcinogenic human liver fluke Clonorchis sinensis.</title>
        <authorList>
            <person name="Wang X."/>
            <person name="Chen W."/>
            <person name="Huang Y."/>
            <person name="Sun J."/>
            <person name="Men J."/>
            <person name="Liu H."/>
            <person name="Luo F."/>
            <person name="Guo L."/>
            <person name="Lv X."/>
            <person name="Deng C."/>
            <person name="Zhou C."/>
            <person name="Fan Y."/>
            <person name="Li X."/>
            <person name="Huang L."/>
            <person name="Hu Y."/>
            <person name="Liang C."/>
            <person name="Hu X."/>
            <person name="Xu J."/>
            <person name="Yu X."/>
        </authorList>
    </citation>
    <scope>NUCLEOTIDE SEQUENCE [LARGE SCALE GENOMIC DNA]</scope>
    <source>
        <strain evidence="2">Henan</strain>
    </source>
</reference>